<protein>
    <submittedName>
        <fullName evidence="1">Uncharacterized protein</fullName>
    </submittedName>
</protein>
<proteinExistence type="predicted"/>
<comment type="caution">
    <text evidence="1">The sequence shown here is derived from an EMBL/GenBank/DDBJ whole genome shotgun (WGS) entry which is preliminary data.</text>
</comment>
<evidence type="ECO:0000313" key="2">
    <source>
        <dbReference type="Proteomes" id="UP000606991"/>
    </source>
</evidence>
<dbReference type="AlphaFoldDB" id="A0A934JUW5"/>
<sequence length="200" mass="21239">MIAAGLIVAAVGAAGVEVFHARFGQIGGSHTDVAGLPTGQITSDFISGRPDAHVAYPDATVMKTIVHPEGPTRNSLDGSSSDPAYVEVFMATPDSAAAVRDWYRNELAAQHFTCYGAVGATYMYTEDGYVRGDREVLIIGYIKPIQVRGILGLEVPASRTIFETDYIINAVADAFQRSRLPGDCYLTLPTPTASATSPNP</sequence>
<gene>
    <name evidence="1" type="ORF">JF886_11295</name>
</gene>
<dbReference type="RefSeq" id="WP_337312517.1">
    <property type="nucleotide sequence ID" value="NZ_JAEKNS010000117.1"/>
</dbReference>
<organism evidence="1 2">
    <name type="scientific">Candidatus Aeolococcus gillhamiae</name>
    <dbReference type="NCBI Taxonomy" id="3127015"/>
    <lineage>
        <taxon>Bacteria</taxon>
        <taxon>Bacillati</taxon>
        <taxon>Candidatus Dormiibacterota</taxon>
        <taxon>Candidatus Dormibacteria</taxon>
        <taxon>Candidatus Aeolococcales</taxon>
        <taxon>Candidatus Aeolococcaceae</taxon>
        <taxon>Candidatus Aeolococcus</taxon>
    </lineage>
</organism>
<evidence type="ECO:0000313" key="1">
    <source>
        <dbReference type="EMBL" id="MBJ7595422.1"/>
    </source>
</evidence>
<name>A0A934JUW5_9BACT</name>
<dbReference type="Proteomes" id="UP000606991">
    <property type="component" value="Unassembled WGS sequence"/>
</dbReference>
<accession>A0A934JUW5</accession>
<reference evidence="1 2" key="1">
    <citation type="submission" date="2020-10" db="EMBL/GenBank/DDBJ databases">
        <title>Ca. Dormibacterota MAGs.</title>
        <authorList>
            <person name="Montgomery K."/>
        </authorList>
    </citation>
    <scope>NUCLEOTIDE SEQUENCE [LARGE SCALE GENOMIC DNA]</scope>
    <source>
        <strain evidence="1">SC8812_S17_18</strain>
    </source>
</reference>
<dbReference type="EMBL" id="JAEKNS010000117">
    <property type="protein sequence ID" value="MBJ7595422.1"/>
    <property type="molecule type" value="Genomic_DNA"/>
</dbReference>